<dbReference type="Proteomes" id="UP000001811">
    <property type="component" value="Unplaced"/>
</dbReference>
<comment type="function">
    <text evidence="8">Protein-histidine N-methyltransferase that specifically mediates 3-methylhistidine (tele-methylhistidine) methylation of actin at 'His-73'. Histidine methylation of actin is required for smooth muscle contraction of the laboring uterus during delivery. Does not have protein-lysine N-methyltransferase activity and probably only catalyzes histidine methylation of actin.</text>
</comment>
<dbReference type="PANTHER" id="PTHR13271:SF47">
    <property type="entry name" value="ACTIN-HISTIDINE N-METHYLTRANSFERASE"/>
    <property type="match status" value="1"/>
</dbReference>
<comment type="catalytic activity">
    <reaction evidence="9">
        <text>L-histidyl-[protein] + S-adenosyl-L-methionine = N(tele)-methyl-L-histidyl-[protein] + S-adenosyl-L-homocysteine + H(+)</text>
        <dbReference type="Rhea" id="RHEA:19369"/>
        <dbReference type="Rhea" id="RHEA-COMP:9745"/>
        <dbReference type="Rhea" id="RHEA-COMP:11600"/>
        <dbReference type="ChEBI" id="CHEBI:15378"/>
        <dbReference type="ChEBI" id="CHEBI:16367"/>
        <dbReference type="ChEBI" id="CHEBI:29979"/>
        <dbReference type="ChEBI" id="CHEBI:57856"/>
        <dbReference type="ChEBI" id="CHEBI:59789"/>
        <dbReference type="EC" id="2.1.1.85"/>
    </reaction>
    <physiologicalReaction direction="left-to-right" evidence="9">
        <dbReference type="Rhea" id="RHEA:19370"/>
    </physiologicalReaction>
</comment>
<evidence type="ECO:0000256" key="3">
    <source>
        <dbReference type="ARBA" id="ARBA00022490"/>
    </source>
</evidence>
<name>G1T459_RABIT</name>
<keyword evidence="14" id="KW-1185">Reference proteome</keyword>
<feature type="compositionally biased region" description="Low complexity" evidence="11">
    <location>
        <begin position="834"/>
        <end position="860"/>
    </location>
</feature>
<dbReference type="AlphaFoldDB" id="G1T459"/>
<evidence type="ECO:0000256" key="9">
    <source>
        <dbReference type="ARBA" id="ARBA00051226"/>
    </source>
</evidence>
<gene>
    <name evidence="13" type="primary">SETD3</name>
</gene>
<dbReference type="PROSITE" id="PS50280">
    <property type="entry name" value="SET"/>
    <property type="match status" value="1"/>
</dbReference>
<dbReference type="InterPro" id="IPR044428">
    <property type="entry name" value="SETD3_SET"/>
</dbReference>
<reference evidence="13" key="2">
    <citation type="submission" date="2025-08" db="UniProtKB">
        <authorList>
            <consortium name="Ensembl"/>
        </authorList>
    </citation>
    <scope>IDENTIFICATION</scope>
    <source>
        <strain evidence="13">Thorbecke</strain>
    </source>
</reference>
<dbReference type="Ensembl" id="ENSOCUT00000012831.4">
    <property type="protein sequence ID" value="ENSOCUP00000011040.4"/>
    <property type="gene ID" value="ENSOCUG00000012829.4"/>
</dbReference>
<dbReference type="Pfam" id="PF00856">
    <property type="entry name" value="SET"/>
    <property type="match status" value="1"/>
</dbReference>
<evidence type="ECO:0000313" key="13">
    <source>
        <dbReference type="Ensembl" id="ENSOCUP00000011040.4"/>
    </source>
</evidence>
<dbReference type="SUPFAM" id="SSF81822">
    <property type="entry name" value="RuBisCo LSMT C-terminal, substrate-binding domain"/>
    <property type="match status" value="1"/>
</dbReference>
<dbReference type="Bgee" id="ENSOCUG00000012829">
    <property type="expression patterns" value="Expressed in blood and 19 other cell types or tissues"/>
</dbReference>
<dbReference type="InterPro" id="IPR001214">
    <property type="entry name" value="SET_dom"/>
</dbReference>
<dbReference type="Pfam" id="PF09273">
    <property type="entry name" value="Rubis-subs-bind"/>
    <property type="match status" value="1"/>
</dbReference>
<comment type="subcellular location">
    <subcellularLocation>
        <location evidence="1">Cytoplasm</location>
    </subcellularLocation>
</comment>
<evidence type="ECO:0000313" key="14">
    <source>
        <dbReference type="Proteomes" id="UP000001811"/>
    </source>
</evidence>
<comment type="subunit">
    <text evidence="2">Interacts with MYOD1.</text>
</comment>
<feature type="compositionally biased region" description="Polar residues" evidence="11">
    <location>
        <begin position="104"/>
        <end position="115"/>
    </location>
</feature>
<keyword evidence="6 10" id="KW-0949">S-adenosyl-L-methionine</keyword>
<evidence type="ECO:0000256" key="8">
    <source>
        <dbReference type="ARBA" id="ARBA00045274"/>
    </source>
</evidence>
<dbReference type="GO" id="GO:0016279">
    <property type="term" value="F:protein-lysine N-methyltransferase activity"/>
    <property type="evidence" value="ECO:0007669"/>
    <property type="project" value="TreeGrafter"/>
</dbReference>
<evidence type="ECO:0000256" key="10">
    <source>
        <dbReference type="PROSITE-ProRule" id="PRU00898"/>
    </source>
</evidence>
<feature type="compositionally biased region" description="Basic and acidic residues" evidence="11">
    <location>
        <begin position="150"/>
        <end position="164"/>
    </location>
</feature>
<dbReference type="SMR" id="G1T459"/>
<feature type="compositionally biased region" description="Pro residues" evidence="11">
    <location>
        <begin position="122"/>
        <end position="136"/>
    </location>
</feature>
<evidence type="ECO:0000256" key="4">
    <source>
        <dbReference type="ARBA" id="ARBA00022603"/>
    </source>
</evidence>
<feature type="compositionally biased region" description="Basic and acidic residues" evidence="11">
    <location>
        <begin position="865"/>
        <end position="877"/>
    </location>
</feature>
<keyword evidence="7" id="KW-0009">Actin-binding</keyword>
<accession>G1T459</accession>
<dbReference type="InterPro" id="IPR050600">
    <property type="entry name" value="SETD3_SETD6_MTase"/>
</dbReference>
<feature type="domain" description="SET" evidence="12">
    <location>
        <begin position="362"/>
        <end position="582"/>
    </location>
</feature>
<feature type="region of interest" description="Disordered" evidence="11">
    <location>
        <begin position="1"/>
        <end position="288"/>
    </location>
</feature>
<dbReference type="GO" id="GO:0032259">
    <property type="term" value="P:methylation"/>
    <property type="evidence" value="ECO:0007669"/>
    <property type="project" value="UniProtKB-KW"/>
</dbReference>
<protein>
    <recommendedName>
        <fullName evidence="10">protein-histidine N-methyltransferase</fullName>
        <ecNumber evidence="10">2.1.1.85</ecNumber>
    </recommendedName>
</protein>
<dbReference type="GeneTree" id="ENSGT00940000153577"/>
<proteinExistence type="inferred from homology"/>
<evidence type="ECO:0000256" key="7">
    <source>
        <dbReference type="ARBA" id="ARBA00023203"/>
    </source>
</evidence>
<dbReference type="FunCoup" id="G1T459">
    <property type="interactions" value="1121"/>
</dbReference>
<evidence type="ECO:0000256" key="2">
    <source>
        <dbReference type="ARBA" id="ARBA00011368"/>
    </source>
</evidence>
<comment type="similarity">
    <text evidence="10">Belongs to the class V-like SAM-binding methyltransferase superfamily. SETD3 actin-histidine methyltransferase family.</text>
</comment>
<evidence type="ECO:0000256" key="11">
    <source>
        <dbReference type="SAM" id="MobiDB-lite"/>
    </source>
</evidence>
<dbReference type="Gene3D" id="3.90.1420.10">
    <property type="entry name" value="Rubisco LSMT, substrate-binding domain"/>
    <property type="match status" value="1"/>
</dbReference>
<dbReference type="PROSITE" id="PS51565">
    <property type="entry name" value="SAM_MT85_SETD3"/>
    <property type="match status" value="1"/>
</dbReference>
<evidence type="ECO:0000256" key="6">
    <source>
        <dbReference type="ARBA" id="ARBA00022691"/>
    </source>
</evidence>
<feature type="compositionally biased region" description="Basic residues" evidence="11">
    <location>
        <begin position="268"/>
        <end position="277"/>
    </location>
</feature>
<dbReference type="InParanoid" id="G1T459"/>
<dbReference type="STRING" id="9986.ENSOCUP00000011040"/>
<dbReference type="PANTHER" id="PTHR13271">
    <property type="entry name" value="UNCHARACTERIZED PUTATIVE METHYLTRANSFERASE"/>
    <property type="match status" value="1"/>
</dbReference>
<dbReference type="eggNOG" id="KOG1337">
    <property type="taxonomic scope" value="Eukaryota"/>
</dbReference>
<sequence length="946" mass="103104">MRHSLKGGFARGTTLKTRQAGQQRPRSVVPNLPGSARAPLNGPQLSAPSLTPGPTPRVPEVTNQPESHRGSASSHPAGPPPLRPGSAAGSVGGPRLQPLPGSATAGSSWNPNRTAQGARLPAPGPTPSPCPAPAPQPLCRSPPTSACTGGERRGPESGKRDSARGRRRVATPCSDPRVSGSGAVQPQSVGHSPLASGKPLSYVSPCRPRPSWMWNAGNSTSSRCVAQRKTSDRRSGAHRRLPTNQKKVELPKKLASRGLCSPPTPRQKMGKKSRVKTQKSGTGATAAASPKEILNLTSELLQKCSSPAPGPGKEWEEYVQIRSLVEKIRKKQKGLSVTFDGKREDYFPELMKWASANGASVEGFEVVNFEEEGFGLRATREIKAEELFLWVPRKLLMTVESAKNSVLGPLYSQDRILQAMGNIALAFHLLCERASPNSFWQPYIQTLPSEYDTPLYFEEDEVRYLQSTQAIHDVFSQYKNTARQYAYFYRVIQTHPHANKLPLKDSFTYEDYRWAVSSVMTRQNQIPTEDGSRVTLALIPLWDMCNHTNGLITTGYNLEDDRCECVALRDFHAGEQIYIFYGTRSNAEFVIHSGFFFDNNSHDRVKIKLGVSKSDRLYAMKAEVLARAGIPTSSVFALHFTEPPISAQLLAFLRVFCMTEEELREHLLGDGAIDRIFTLGNSEFPVSWDNEVKLWTFLEDRASLLLKTYKTTIEEDKAVLRSPALSARAAMAVKLRLGEKEILEKAVRSAAASREHCRRQMQEGAPLPRDTWSYHLATGKLRESDDDDVGIEEAKSLFSRGGARGHGAQSEWHDPEAALPQGLTAARGHLVQPAGAQDPQAQGPASASPPHRPAARGGAHPAHRVLPDREVPHEGARRPRLPPGGAAGGRHPQEGGADHQHLRGPAAAEQAHRVPAGQRAAAEGEACQAGPLPAEALGPQERRQLG</sequence>
<evidence type="ECO:0000256" key="1">
    <source>
        <dbReference type="ARBA" id="ARBA00004496"/>
    </source>
</evidence>
<feature type="compositionally biased region" description="Basic and acidic residues" evidence="11">
    <location>
        <begin position="891"/>
        <end position="901"/>
    </location>
</feature>
<dbReference type="FunFam" id="3.90.1410.10:FF:000001">
    <property type="entry name" value="histone-lysine N-methyltransferase setd3 isoform X1"/>
    <property type="match status" value="1"/>
</dbReference>
<reference evidence="13" key="3">
    <citation type="submission" date="2025-09" db="UniProtKB">
        <authorList>
            <consortium name="Ensembl"/>
        </authorList>
    </citation>
    <scope>IDENTIFICATION</scope>
    <source>
        <strain evidence="13">Thorbecke</strain>
    </source>
</reference>
<feature type="compositionally biased region" description="Polar residues" evidence="11">
    <location>
        <begin position="14"/>
        <end position="25"/>
    </location>
</feature>
<dbReference type="GO" id="GO:0003779">
    <property type="term" value="F:actin binding"/>
    <property type="evidence" value="ECO:0007669"/>
    <property type="project" value="UniProtKB-KW"/>
</dbReference>
<dbReference type="GO" id="GO:0005737">
    <property type="term" value="C:cytoplasm"/>
    <property type="evidence" value="ECO:0007669"/>
    <property type="project" value="UniProtKB-SubCell"/>
</dbReference>
<keyword evidence="5 10" id="KW-0808">Transferase</keyword>
<organism evidence="13 14">
    <name type="scientific">Oryctolagus cuniculus</name>
    <name type="common">Rabbit</name>
    <dbReference type="NCBI Taxonomy" id="9986"/>
    <lineage>
        <taxon>Eukaryota</taxon>
        <taxon>Metazoa</taxon>
        <taxon>Chordata</taxon>
        <taxon>Craniata</taxon>
        <taxon>Vertebrata</taxon>
        <taxon>Euteleostomi</taxon>
        <taxon>Mammalia</taxon>
        <taxon>Eutheria</taxon>
        <taxon>Euarchontoglires</taxon>
        <taxon>Glires</taxon>
        <taxon>Lagomorpha</taxon>
        <taxon>Leporidae</taxon>
        <taxon>Oryctolagus</taxon>
    </lineage>
</organism>
<dbReference type="InterPro" id="IPR025785">
    <property type="entry name" value="SETD3"/>
</dbReference>
<dbReference type="HOGENOM" id="CLU_345792_0_0_1"/>
<dbReference type="InterPro" id="IPR015353">
    <property type="entry name" value="Rubisco_LSMT_subst-bd"/>
</dbReference>
<dbReference type="GO" id="GO:0018064">
    <property type="term" value="F:protein-L-histidine N-tele-methyltransferase activity"/>
    <property type="evidence" value="ECO:0007669"/>
    <property type="project" value="UniProtKB-EC"/>
</dbReference>
<feature type="region of interest" description="Disordered" evidence="11">
    <location>
        <begin position="834"/>
        <end position="946"/>
    </location>
</feature>
<keyword evidence="3" id="KW-0963">Cytoplasm</keyword>
<keyword evidence="4 10" id="KW-0489">Methyltransferase</keyword>
<dbReference type="InterPro" id="IPR046341">
    <property type="entry name" value="SET_dom_sf"/>
</dbReference>
<dbReference type="Gene3D" id="3.90.1410.10">
    <property type="entry name" value="set domain protein methyltransferase, domain 1"/>
    <property type="match status" value="1"/>
</dbReference>
<evidence type="ECO:0000256" key="5">
    <source>
        <dbReference type="ARBA" id="ARBA00022679"/>
    </source>
</evidence>
<reference evidence="13 14" key="1">
    <citation type="journal article" date="2011" name="Nature">
        <title>A high-resolution map of human evolutionary constraint using 29 mammals.</title>
        <authorList>
            <person name="Lindblad-Toh K."/>
            <person name="Garber M."/>
            <person name="Zuk O."/>
            <person name="Lin M.F."/>
            <person name="Parker B.J."/>
            <person name="Washietl S."/>
            <person name="Kheradpour P."/>
            <person name="Ernst J."/>
            <person name="Jordan G."/>
            <person name="Mauceli E."/>
            <person name="Ward L.D."/>
            <person name="Lowe C.B."/>
            <person name="Holloway A.K."/>
            <person name="Clamp M."/>
            <person name="Gnerre S."/>
            <person name="Alfoldi J."/>
            <person name="Beal K."/>
            <person name="Chang J."/>
            <person name="Clawson H."/>
            <person name="Cuff J."/>
            <person name="Di Palma F."/>
            <person name="Fitzgerald S."/>
            <person name="Flicek P."/>
            <person name="Guttman M."/>
            <person name="Hubisz M.J."/>
            <person name="Jaffe D.B."/>
            <person name="Jungreis I."/>
            <person name="Kent W.J."/>
            <person name="Kostka D."/>
            <person name="Lara M."/>
            <person name="Martins A.L."/>
            <person name="Massingham T."/>
            <person name="Moltke I."/>
            <person name="Raney B.J."/>
            <person name="Rasmussen M.D."/>
            <person name="Robinson J."/>
            <person name="Stark A."/>
            <person name="Vilella A.J."/>
            <person name="Wen J."/>
            <person name="Xie X."/>
            <person name="Zody M.C."/>
            <person name="Baldwin J."/>
            <person name="Bloom T."/>
            <person name="Chin C.W."/>
            <person name="Heiman D."/>
            <person name="Nicol R."/>
            <person name="Nusbaum C."/>
            <person name="Young S."/>
            <person name="Wilkinson J."/>
            <person name="Worley K.C."/>
            <person name="Kovar C.L."/>
            <person name="Muzny D.M."/>
            <person name="Gibbs R.A."/>
            <person name="Cree A."/>
            <person name="Dihn H.H."/>
            <person name="Fowler G."/>
            <person name="Jhangiani S."/>
            <person name="Joshi V."/>
            <person name="Lee S."/>
            <person name="Lewis L.R."/>
            <person name="Nazareth L.V."/>
            <person name="Okwuonu G."/>
            <person name="Santibanez J."/>
            <person name="Warren W.C."/>
            <person name="Mardis E.R."/>
            <person name="Weinstock G.M."/>
            <person name="Wilson R.K."/>
            <person name="Delehaunty K."/>
            <person name="Dooling D."/>
            <person name="Fronik C."/>
            <person name="Fulton L."/>
            <person name="Fulton B."/>
            <person name="Graves T."/>
            <person name="Minx P."/>
            <person name="Sodergren E."/>
            <person name="Birney E."/>
            <person name="Margulies E.H."/>
            <person name="Herrero J."/>
            <person name="Green E.D."/>
            <person name="Haussler D."/>
            <person name="Siepel A."/>
            <person name="Goldman N."/>
            <person name="Pollard K.S."/>
            <person name="Pedersen J.S."/>
            <person name="Lander E.S."/>
            <person name="Kellis M."/>
        </authorList>
    </citation>
    <scope>NUCLEOTIDE SEQUENCE [LARGE SCALE GENOMIC DNA]</scope>
    <source>
        <strain evidence="14">Thorbecke</strain>
    </source>
</reference>
<dbReference type="SUPFAM" id="SSF82199">
    <property type="entry name" value="SET domain"/>
    <property type="match status" value="1"/>
</dbReference>
<dbReference type="EC" id="2.1.1.85" evidence="10"/>
<evidence type="ECO:0000259" key="12">
    <source>
        <dbReference type="PROSITE" id="PS50280"/>
    </source>
</evidence>
<dbReference type="CDD" id="cd19176">
    <property type="entry name" value="SET_SETD3"/>
    <property type="match status" value="1"/>
</dbReference>
<dbReference type="InterPro" id="IPR036464">
    <property type="entry name" value="Rubisco_LSMT_subst-bd_sf"/>
</dbReference>
<dbReference type="FunFam" id="3.90.1420.10:FF:000001">
    <property type="entry name" value="histone-lysine N-methyltransferase setd3 isoform X1"/>
    <property type="match status" value="1"/>
</dbReference>